<evidence type="ECO:0000256" key="1">
    <source>
        <dbReference type="ARBA" id="ARBA00004123"/>
    </source>
</evidence>
<dbReference type="Pfam" id="PF06470">
    <property type="entry name" value="SMC_hinge"/>
    <property type="match status" value="1"/>
</dbReference>
<evidence type="ECO:0000256" key="9">
    <source>
        <dbReference type="ARBA" id="ARBA00023242"/>
    </source>
</evidence>
<keyword evidence="6" id="KW-0067">ATP-binding</keyword>
<dbReference type="GO" id="GO:0007076">
    <property type="term" value="P:mitotic chromosome condensation"/>
    <property type="evidence" value="ECO:0007669"/>
    <property type="project" value="TreeGrafter"/>
</dbReference>
<keyword evidence="3" id="KW-0132">Cell division</keyword>
<name>A0AAW1NX63_9CHLO</name>
<keyword evidence="7 12" id="KW-0175">Coiled coil</keyword>
<dbReference type="PANTHER" id="PTHR18937">
    <property type="entry name" value="STRUCTURAL MAINTENANCE OF CHROMOSOMES SMC FAMILY MEMBER"/>
    <property type="match status" value="1"/>
</dbReference>
<evidence type="ECO:0000256" key="7">
    <source>
        <dbReference type="ARBA" id="ARBA00023054"/>
    </source>
</evidence>
<evidence type="ECO:0000256" key="2">
    <source>
        <dbReference type="ARBA" id="ARBA00006005"/>
    </source>
</evidence>
<dbReference type="GO" id="GO:0005524">
    <property type="term" value="F:ATP binding"/>
    <property type="evidence" value="ECO:0007669"/>
    <property type="project" value="UniProtKB-KW"/>
</dbReference>
<dbReference type="Pfam" id="PF02463">
    <property type="entry name" value="SMC_N"/>
    <property type="match status" value="1"/>
</dbReference>
<keyword evidence="4" id="KW-0547">Nucleotide-binding</keyword>
<evidence type="ECO:0000313" key="15">
    <source>
        <dbReference type="Proteomes" id="UP001465755"/>
    </source>
</evidence>
<evidence type="ECO:0000256" key="10">
    <source>
        <dbReference type="ARBA" id="ARBA00023306"/>
    </source>
</evidence>
<proteinExistence type="inferred from homology"/>
<evidence type="ECO:0000256" key="6">
    <source>
        <dbReference type="ARBA" id="ARBA00022840"/>
    </source>
</evidence>
<comment type="subcellular location">
    <subcellularLocation>
        <location evidence="1 11">Nucleus</location>
    </subcellularLocation>
</comment>
<feature type="coiled-coil region" evidence="12">
    <location>
        <begin position="443"/>
        <end position="515"/>
    </location>
</feature>
<dbReference type="InterPro" id="IPR036277">
    <property type="entry name" value="SMC_hinge_sf"/>
</dbReference>
<evidence type="ECO:0000256" key="5">
    <source>
        <dbReference type="ARBA" id="ARBA00022776"/>
    </source>
</evidence>
<dbReference type="GO" id="GO:0016887">
    <property type="term" value="F:ATP hydrolysis activity"/>
    <property type="evidence" value="ECO:0007669"/>
    <property type="project" value="InterPro"/>
</dbReference>
<dbReference type="InterPro" id="IPR027417">
    <property type="entry name" value="P-loop_NTPase"/>
</dbReference>
<keyword evidence="15" id="KW-1185">Reference proteome</keyword>
<dbReference type="Gene3D" id="3.30.70.1620">
    <property type="match status" value="1"/>
</dbReference>
<protein>
    <recommendedName>
        <fullName evidence="11">Structural maintenance of chromosomes protein</fullName>
    </recommendedName>
</protein>
<dbReference type="EMBL" id="JALJOQ010000102">
    <property type="protein sequence ID" value="KAK9798137.1"/>
    <property type="molecule type" value="Genomic_DNA"/>
</dbReference>
<dbReference type="GO" id="GO:0000796">
    <property type="term" value="C:condensin complex"/>
    <property type="evidence" value="ECO:0007669"/>
    <property type="project" value="TreeGrafter"/>
</dbReference>
<comment type="similarity">
    <text evidence="2">Belongs to the SMC family. SMC4 subfamily.</text>
</comment>
<evidence type="ECO:0000256" key="8">
    <source>
        <dbReference type="ARBA" id="ARBA00023067"/>
    </source>
</evidence>
<evidence type="ECO:0000256" key="11">
    <source>
        <dbReference type="PIRNR" id="PIRNR005719"/>
    </source>
</evidence>
<comment type="caution">
    <text evidence="14">The sequence shown here is derived from an EMBL/GenBank/DDBJ whole genome shotgun (WGS) entry which is preliminary data.</text>
</comment>
<keyword evidence="8" id="KW-0226">DNA condensation</keyword>
<dbReference type="SUPFAM" id="SSF75553">
    <property type="entry name" value="Smc hinge domain"/>
    <property type="match status" value="1"/>
</dbReference>
<feature type="coiled-coil region" evidence="12">
    <location>
        <begin position="776"/>
        <end position="867"/>
    </location>
</feature>
<gene>
    <name evidence="14" type="ORF">WJX73_006477</name>
</gene>
<dbReference type="InterPro" id="IPR010935">
    <property type="entry name" value="SMC_hinge"/>
</dbReference>
<dbReference type="GO" id="GO:0051301">
    <property type="term" value="P:cell division"/>
    <property type="evidence" value="ECO:0007669"/>
    <property type="project" value="UniProtKB-KW"/>
</dbReference>
<dbReference type="FunFam" id="3.40.50.300:FF:000481">
    <property type="entry name" value="Structural maintenance of chromosomes 4"/>
    <property type="match status" value="1"/>
</dbReference>
<dbReference type="PIRSF" id="PIRSF005719">
    <property type="entry name" value="SMC"/>
    <property type="match status" value="1"/>
</dbReference>
<dbReference type="PANTHER" id="PTHR18937:SF172">
    <property type="entry name" value="STRUCTURAL MAINTENANCE OF CHROMOSOMES PROTEIN"/>
    <property type="match status" value="1"/>
</dbReference>
<dbReference type="FunFam" id="3.40.50.300:FF:000585">
    <property type="entry name" value="Structural maintenance of chromosomes 4"/>
    <property type="match status" value="1"/>
</dbReference>
<dbReference type="AlphaFoldDB" id="A0AAW1NX63"/>
<sequence>MDSTGGHRLIITDLVLENFKSYAGEQRVGPFHQRFSSVIGPNGSGKSNVIDAMLFVFGKRAKQLRLSKVSELIHKSTHHRNLDTARVTVNFQEINDLGEQYTVVPDSGFSVTRTAHRNNTSNYYINQRRSNFGEVTEMLKGKGIDLDNNRFLILQGEVEQISMMKPKAQTPHDSSLLGYLEDIIGTQSYVAPIEESAKRLEEIGDRRAVLLGRARATQRERDALEGAKAAAEAYRDKESQCYDANATLLQLFIRDGMRNLDTAQKMLGELDVKLQHEQTKLKDYMANVGAAEQRHAEEQGAHDSVAKELDKAKGEFSKFEQRDVKIREDLKHLKTKRRKFQDVGAKAKIKAQELESAATDADAAAPLLRQKGEELSAQLLTHEKALEEVQEGVKEEVEGHTRALQGVQGDLAPWKAKVADVQARHDLAAAEHGLLATKQKDALLRLQEAKSGAEDAKQAAQAKEQEVHGMEAQLVTCSKELAEARTETGQAEAAMQGLEARQREVRGRLNQKRAELEAQASQGAVVKALMAAKTSGQLPGIYGRLGDLGAIDAKYDVAVSTAGGALNMILVEDTATAQKGVDLLRNSGVGVATFLILEKQMKFAAEMNQQCSPPEGVPRLFDLVRVSDPKLQPAFFYALRNTVVAQDLDQASRIAYGSDARWKRVVTLKGEIINESGTMTGGGAQPRGGRMRLGSSAPRPLDTEAAAADLAKEEQTAQGISQELQLARERLSGARAAVKAAEKAVNQLERGIPCARLQAQAHSDSARDLSSRLDSLQAATQVAAEDVQRMKALEKDMQVATRDLEALRSSMAQLQRKAEELQKAVDEAGGPKLKRLRSLVSETQQAITEAENEATRKEVQAKTARKAAQKTVADESKAATQLAGVVEDIAAREAEMKAMENSALKVMDRVQAREKELAAKATTLETISEEFERVQKEVGIIRQVEVDLQFAIREQQDMTKAEQDKIKGWGKRAAEARSRLAAVSPAGTVVEPKTDEQLEEHTISDLRDRVCVLEEELKAMDPDMGAIEAAARKDAEYATRLAELDAASAERDQVRRTHDDMRKRRLNEFMSGFNSISLKLKEMYQMITLGGDAELELVDSLDPFTEGIVFSVRPPKKSWKNISNLSGGEKTLASLALVFALHHYKPTPLYVMDEIDAALDFRNVSIVAHYIKERTKNAQFIIISLRNNMFELAERLIGIYKVDNASKSAKINPGQHLKQAGTTQSMMLTQQALIPAK</sequence>
<reference evidence="14 15" key="1">
    <citation type="journal article" date="2024" name="Nat. Commun.">
        <title>Phylogenomics reveals the evolutionary origins of lichenization in chlorophyte algae.</title>
        <authorList>
            <person name="Puginier C."/>
            <person name="Libourel C."/>
            <person name="Otte J."/>
            <person name="Skaloud P."/>
            <person name="Haon M."/>
            <person name="Grisel S."/>
            <person name="Petersen M."/>
            <person name="Berrin J.G."/>
            <person name="Delaux P.M."/>
            <person name="Dal Grande F."/>
            <person name="Keller J."/>
        </authorList>
    </citation>
    <scope>NUCLEOTIDE SEQUENCE [LARGE SCALE GENOMIC DNA]</scope>
    <source>
        <strain evidence="14 15">SAG 2036</strain>
    </source>
</reference>
<feature type="coiled-coil region" evidence="12">
    <location>
        <begin position="710"/>
        <end position="751"/>
    </location>
</feature>
<evidence type="ECO:0000313" key="14">
    <source>
        <dbReference type="EMBL" id="KAK9798137.1"/>
    </source>
</evidence>
<dbReference type="Gene3D" id="1.20.1060.20">
    <property type="match status" value="1"/>
</dbReference>
<dbReference type="SMART" id="SM00968">
    <property type="entry name" value="SMC_hinge"/>
    <property type="match status" value="1"/>
</dbReference>
<dbReference type="SUPFAM" id="SSF52540">
    <property type="entry name" value="P-loop containing nucleoside triphosphate hydrolases"/>
    <property type="match status" value="1"/>
</dbReference>
<evidence type="ECO:0000256" key="3">
    <source>
        <dbReference type="ARBA" id="ARBA00022618"/>
    </source>
</evidence>
<organism evidence="14 15">
    <name type="scientific">Symbiochloris irregularis</name>
    <dbReference type="NCBI Taxonomy" id="706552"/>
    <lineage>
        <taxon>Eukaryota</taxon>
        <taxon>Viridiplantae</taxon>
        <taxon>Chlorophyta</taxon>
        <taxon>core chlorophytes</taxon>
        <taxon>Trebouxiophyceae</taxon>
        <taxon>Trebouxiales</taxon>
        <taxon>Trebouxiaceae</taxon>
        <taxon>Symbiochloris</taxon>
    </lineage>
</organism>
<dbReference type="Gene3D" id="3.40.50.300">
    <property type="entry name" value="P-loop containing nucleotide triphosphate hydrolases"/>
    <property type="match status" value="2"/>
</dbReference>
<evidence type="ECO:0000256" key="12">
    <source>
        <dbReference type="SAM" id="Coils"/>
    </source>
</evidence>
<feature type="domain" description="SMC hinge" evidence="13">
    <location>
        <begin position="539"/>
        <end position="655"/>
    </location>
</feature>
<keyword evidence="9 11" id="KW-0539">Nucleus</keyword>
<dbReference type="GO" id="GO:0005634">
    <property type="term" value="C:nucleus"/>
    <property type="evidence" value="ECO:0007669"/>
    <property type="project" value="UniProtKB-SubCell"/>
</dbReference>
<accession>A0AAW1NX63</accession>
<keyword evidence="10" id="KW-0131">Cell cycle</keyword>
<dbReference type="InterPro" id="IPR024704">
    <property type="entry name" value="SMC"/>
</dbReference>
<keyword evidence="5" id="KW-0498">Mitosis</keyword>
<evidence type="ECO:0000259" key="13">
    <source>
        <dbReference type="SMART" id="SM00968"/>
    </source>
</evidence>
<dbReference type="Proteomes" id="UP001465755">
    <property type="component" value="Unassembled WGS sequence"/>
</dbReference>
<evidence type="ECO:0000256" key="4">
    <source>
        <dbReference type="ARBA" id="ARBA00022741"/>
    </source>
</evidence>
<dbReference type="InterPro" id="IPR003395">
    <property type="entry name" value="RecF/RecN/SMC_N"/>
</dbReference>